<dbReference type="GO" id="GO:0016874">
    <property type="term" value="F:ligase activity"/>
    <property type="evidence" value="ECO:0007669"/>
    <property type="project" value="UniProtKB-KW"/>
</dbReference>
<keyword evidence="3" id="KW-1185">Reference proteome</keyword>
<dbReference type="Gene3D" id="3.40.50.10190">
    <property type="entry name" value="BRCT domain"/>
    <property type="match status" value="1"/>
</dbReference>
<protein>
    <submittedName>
        <fullName evidence="2">NAD-dependent DNA ligase subunit B</fullName>
    </submittedName>
</protein>
<organism evidence="2 3">
    <name type="scientific">Vibrio phage Thalassa</name>
    <dbReference type="NCBI Taxonomy" id="2570301"/>
    <lineage>
        <taxon>Viruses</taxon>
        <taxon>Duplodnaviria</taxon>
        <taxon>Heunggongvirae</taxon>
        <taxon>Uroviricota</taxon>
        <taxon>Caudoviricetes</taxon>
        <taxon>Demerecviridae</taxon>
        <taxon>Ermolyevavirinae</taxon>
        <taxon>Thalassavirus</taxon>
        <taxon>Thalassavirus thalassa</taxon>
    </lineage>
</organism>
<dbReference type="InterPro" id="IPR010994">
    <property type="entry name" value="RuvA_2-like"/>
</dbReference>
<proteinExistence type="predicted"/>
<dbReference type="Pfam" id="PF00533">
    <property type="entry name" value="BRCT"/>
    <property type="match status" value="1"/>
</dbReference>
<dbReference type="Proteomes" id="UP000240962">
    <property type="component" value="Segment"/>
</dbReference>
<evidence type="ECO:0000259" key="1">
    <source>
        <dbReference type="Pfam" id="PF00533"/>
    </source>
</evidence>
<evidence type="ECO:0000313" key="2">
    <source>
        <dbReference type="EMBL" id="AUG85258.1"/>
    </source>
</evidence>
<reference evidence="3" key="1">
    <citation type="submission" date="2017-12" db="EMBL/GenBank/DDBJ databases">
        <authorList>
            <person name="Page C.L."/>
            <person name="McFadden E.F."/>
            <person name="Syed A.X."/>
            <person name="Lafty E.M."/>
            <person name="Hyatt D.A."/>
            <person name="Farronato D.M."/>
            <person name="Dong S.Z."/>
            <person name="Apostolopoulos E.L."/>
            <person name="Broussard G.W."/>
        </authorList>
    </citation>
    <scope>NUCLEOTIDE SEQUENCE [LARGE SCALE GENOMIC DNA]</scope>
</reference>
<feature type="domain" description="BRCT" evidence="1">
    <location>
        <begin position="182"/>
        <end position="255"/>
    </location>
</feature>
<accession>A0A2H5BH15</accession>
<dbReference type="InterPro" id="IPR001357">
    <property type="entry name" value="BRCT_dom"/>
</dbReference>
<name>A0A2H5BH15_9CAUD</name>
<dbReference type="SUPFAM" id="SSF47781">
    <property type="entry name" value="RuvA domain 2-like"/>
    <property type="match status" value="1"/>
</dbReference>
<dbReference type="EMBL" id="MG649967">
    <property type="protein sequence ID" value="AUG85258.1"/>
    <property type="molecule type" value="Genomic_DNA"/>
</dbReference>
<dbReference type="SUPFAM" id="SSF52113">
    <property type="entry name" value="BRCT domain"/>
    <property type="match status" value="1"/>
</dbReference>
<sequence>MQIVIPTECPSCGSTLENVNGQLFCRNKTACPAQSSKLVENYCKKMKIKGFGSATVSKLELSTISGLYNLTEQRLTSVLGDKVGSKLFTEIQKTKTSEFALVLGSLGIKLIGKVAAEKLATKINSFQEITAKACTDAGLGAKATESLTDWCNSLEGLDTIEALDGFITFEEVSTKPTQNTEHKFDVCITGKLNDFASRTKAADYLSQFGITVKGSVTKTVKYLVCEDETKKGSSSYKKALANDLPIVTIKELINIIGE</sequence>
<keyword evidence="2" id="KW-0436">Ligase</keyword>
<evidence type="ECO:0000313" key="3">
    <source>
        <dbReference type="Proteomes" id="UP000240962"/>
    </source>
</evidence>
<dbReference type="InterPro" id="IPR036420">
    <property type="entry name" value="BRCT_dom_sf"/>
</dbReference>
<dbReference type="Gene3D" id="1.10.150.20">
    <property type="entry name" value="5' to 3' exonuclease, C-terminal subdomain"/>
    <property type="match status" value="2"/>
</dbReference>
<gene>
    <name evidence="2" type="ORF">THALASSA_56</name>
</gene>